<dbReference type="InterPro" id="IPR051169">
    <property type="entry name" value="NADH-Q_oxidoreductase"/>
</dbReference>
<dbReference type="Pfam" id="PF07992">
    <property type="entry name" value="Pyr_redox_2"/>
    <property type="match status" value="1"/>
</dbReference>
<keyword evidence="5 7" id="KW-0560">Oxidoreductase</keyword>
<keyword evidence="3" id="KW-0285">Flavoprotein</keyword>
<accession>A0ABD5P6R3</accession>
<evidence type="ECO:0000313" key="8">
    <source>
        <dbReference type="Proteomes" id="UP001595921"/>
    </source>
</evidence>
<name>A0ABD5P6R3_9EURY</name>
<evidence type="ECO:0000313" key="7">
    <source>
        <dbReference type="EMBL" id="MFC4356363.1"/>
    </source>
</evidence>
<dbReference type="Proteomes" id="UP001595921">
    <property type="component" value="Unassembled WGS sequence"/>
</dbReference>
<keyword evidence="4" id="KW-0274">FAD</keyword>
<gene>
    <name evidence="7" type="ORF">ACFO0N_00200</name>
</gene>
<feature type="domain" description="FAD/NAD(P)-binding" evidence="6">
    <location>
        <begin position="4"/>
        <end position="313"/>
    </location>
</feature>
<dbReference type="EC" id="1.6.5.-" evidence="7"/>
<keyword evidence="8" id="KW-1185">Reference proteome</keyword>
<dbReference type="PANTHER" id="PTHR42913:SF3">
    <property type="entry name" value="64 KDA MITOCHONDRIAL NADH DEHYDROGENASE (EUROFUNG)"/>
    <property type="match status" value="1"/>
</dbReference>
<dbReference type="Gene3D" id="3.50.50.100">
    <property type="match status" value="1"/>
</dbReference>
<dbReference type="InterPro" id="IPR036188">
    <property type="entry name" value="FAD/NAD-bd_sf"/>
</dbReference>
<evidence type="ECO:0000256" key="1">
    <source>
        <dbReference type="ARBA" id="ARBA00001974"/>
    </source>
</evidence>
<evidence type="ECO:0000256" key="3">
    <source>
        <dbReference type="ARBA" id="ARBA00022630"/>
    </source>
</evidence>
<comment type="caution">
    <text evidence="7">The sequence shown here is derived from an EMBL/GenBank/DDBJ whole genome shotgun (WGS) entry which is preliminary data.</text>
</comment>
<sequence length="393" mass="42365">MSSQVVVLGAGYAGAGAVKAFEDEIDDGEAELTWVSEQDYHLVLHEVHRAIREPSVESDIAIPVSEIKEPSTDFVRGRVVDVDPDDQTVTLDDERTVDYDYLLVALGTATAFYGIEGLAEHSLTLKGLDDAREVHSAVKEAAADATREEPAQVLVGGAGLSGIQSCGEIAGYRDDNRAPIDITLVEGLDEVFPGNDPEVQGALRKRLQEADVDILTGDFISKVDEDRVYLGGGEDEEPETLDYDVLLWTGGITGQEEVSEFEVDKDERSNRIFAESDFLTSDDRVFAIGDSALIDQGDDDIAPPTAQAAWQAAEVAGENLARAVRGAPLRTWRHKDKGTVISIGEKAVAHDVQGVPINTFGGPGARALKKAIGARWIKDVAGYKRAMTAWDSL</sequence>
<dbReference type="EMBL" id="JBHSDS010000001">
    <property type="protein sequence ID" value="MFC4356363.1"/>
    <property type="molecule type" value="Genomic_DNA"/>
</dbReference>
<dbReference type="RefSeq" id="WP_267624718.1">
    <property type="nucleotide sequence ID" value="NZ_JAODIW010000010.1"/>
</dbReference>
<evidence type="ECO:0000256" key="4">
    <source>
        <dbReference type="ARBA" id="ARBA00022827"/>
    </source>
</evidence>
<organism evidence="7 8">
    <name type="scientific">Halobium salinum</name>
    <dbReference type="NCBI Taxonomy" id="1364940"/>
    <lineage>
        <taxon>Archaea</taxon>
        <taxon>Methanobacteriati</taxon>
        <taxon>Methanobacteriota</taxon>
        <taxon>Stenosarchaea group</taxon>
        <taxon>Halobacteria</taxon>
        <taxon>Halobacteriales</taxon>
        <taxon>Haloferacaceae</taxon>
        <taxon>Halobium</taxon>
    </lineage>
</organism>
<reference evidence="7 8" key="1">
    <citation type="journal article" date="2019" name="Int. J. Syst. Evol. Microbiol.">
        <title>The Global Catalogue of Microorganisms (GCM) 10K type strain sequencing project: providing services to taxonomists for standard genome sequencing and annotation.</title>
        <authorList>
            <consortium name="The Broad Institute Genomics Platform"/>
            <consortium name="The Broad Institute Genome Sequencing Center for Infectious Disease"/>
            <person name="Wu L."/>
            <person name="Ma J."/>
        </authorList>
    </citation>
    <scope>NUCLEOTIDE SEQUENCE [LARGE SCALE GENOMIC DNA]</scope>
    <source>
        <strain evidence="7 8">CGMCC 1.12553</strain>
    </source>
</reference>
<evidence type="ECO:0000259" key="6">
    <source>
        <dbReference type="Pfam" id="PF07992"/>
    </source>
</evidence>
<dbReference type="AlphaFoldDB" id="A0ABD5P6R3"/>
<dbReference type="PRINTS" id="PR00368">
    <property type="entry name" value="FADPNR"/>
</dbReference>
<dbReference type="PANTHER" id="PTHR42913">
    <property type="entry name" value="APOPTOSIS-INDUCING FACTOR 1"/>
    <property type="match status" value="1"/>
</dbReference>
<evidence type="ECO:0000256" key="5">
    <source>
        <dbReference type="ARBA" id="ARBA00023002"/>
    </source>
</evidence>
<proteinExistence type="inferred from homology"/>
<dbReference type="GO" id="GO:0016491">
    <property type="term" value="F:oxidoreductase activity"/>
    <property type="evidence" value="ECO:0007669"/>
    <property type="project" value="UniProtKB-KW"/>
</dbReference>
<comment type="cofactor">
    <cofactor evidence="1">
        <name>FAD</name>
        <dbReference type="ChEBI" id="CHEBI:57692"/>
    </cofactor>
</comment>
<comment type="similarity">
    <text evidence="2">Belongs to the NADH dehydrogenase family.</text>
</comment>
<evidence type="ECO:0000256" key="2">
    <source>
        <dbReference type="ARBA" id="ARBA00005272"/>
    </source>
</evidence>
<protein>
    <submittedName>
        <fullName evidence="7">NAD(P)/FAD-dependent oxidoreductase</fullName>
        <ecNumber evidence="7">1.6.5.-</ecNumber>
    </submittedName>
</protein>
<dbReference type="SUPFAM" id="SSF51905">
    <property type="entry name" value="FAD/NAD(P)-binding domain"/>
    <property type="match status" value="2"/>
</dbReference>
<dbReference type="InterPro" id="IPR023753">
    <property type="entry name" value="FAD/NAD-binding_dom"/>
</dbReference>